<keyword evidence="1" id="KW-0812">Transmembrane</keyword>
<feature type="transmembrane region" description="Helical" evidence="1">
    <location>
        <begin position="126"/>
        <end position="148"/>
    </location>
</feature>
<evidence type="ECO:0000313" key="2">
    <source>
        <dbReference type="EMBL" id="GLX69142.1"/>
    </source>
</evidence>
<dbReference type="InterPro" id="IPR055338">
    <property type="entry name" value="YqfX-like"/>
</dbReference>
<organism evidence="2 3">
    <name type="scientific">Paenibacillus glycanilyticus</name>
    <dbReference type="NCBI Taxonomy" id="126569"/>
    <lineage>
        <taxon>Bacteria</taxon>
        <taxon>Bacillati</taxon>
        <taxon>Bacillota</taxon>
        <taxon>Bacilli</taxon>
        <taxon>Bacillales</taxon>
        <taxon>Paenibacillaceae</taxon>
        <taxon>Paenibacillus</taxon>
    </lineage>
</organism>
<dbReference type="EMBL" id="BSSQ01000014">
    <property type="protein sequence ID" value="GLX69142.1"/>
    <property type="molecule type" value="Genomic_DNA"/>
</dbReference>
<proteinExistence type="predicted"/>
<dbReference type="RefSeq" id="WP_284239920.1">
    <property type="nucleotide sequence ID" value="NZ_BSSQ01000014.1"/>
</dbReference>
<dbReference type="PANTHER" id="PTHR40040:SF1">
    <property type="entry name" value="MEMBRANE PROTEIN"/>
    <property type="match status" value="1"/>
</dbReference>
<evidence type="ECO:0000256" key="1">
    <source>
        <dbReference type="SAM" id="Phobius"/>
    </source>
</evidence>
<protein>
    <recommendedName>
        <fullName evidence="4">DUF4190 domain-containing protein</fullName>
    </recommendedName>
</protein>
<dbReference type="PANTHER" id="PTHR40040">
    <property type="entry name" value="SMALL HYDROPHOBIC PROTEIN-RELATED"/>
    <property type="match status" value="1"/>
</dbReference>
<feature type="transmembrane region" description="Helical" evidence="1">
    <location>
        <begin position="87"/>
        <end position="114"/>
    </location>
</feature>
<keyword evidence="1" id="KW-0472">Membrane</keyword>
<evidence type="ECO:0008006" key="4">
    <source>
        <dbReference type="Google" id="ProtNLM"/>
    </source>
</evidence>
<evidence type="ECO:0000313" key="3">
    <source>
        <dbReference type="Proteomes" id="UP001157114"/>
    </source>
</evidence>
<dbReference type="Proteomes" id="UP001157114">
    <property type="component" value="Unassembled WGS sequence"/>
</dbReference>
<keyword evidence="3" id="KW-1185">Reference proteome</keyword>
<reference evidence="2 3" key="1">
    <citation type="submission" date="2023-03" db="EMBL/GenBank/DDBJ databases">
        <title>Draft genome sequence of the bacteria which degrade cell wall of Tricholomamatutake.</title>
        <authorList>
            <person name="Konishi Y."/>
            <person name="Fukuta Y."/>
            <person name="Shirasaka N."/>
        </authorList>
    </citation>
    <scope>NUCLEOTIDE SEQUENCE [LARGE SCALE GENOMIC DNA]</scope>
    <source>
        <strain evidence="3">mu1</strain>
    </source>
</reference>
<sequence>MDQRGVKITDRHKNDYPQYEVSAPNAMPDLNGGKVEEWANENNVGNVHEEMAADFAVGAPVSYVPREESSIEEAVAEVEAGGTALGWVALVFAAASWFLWPVVLGITSAVLGFIAYRQGARALGGWAMAIGLVAVLLSLVIVPFYYAVT</sequence>
<gene>
    <name evidence="2" type="ORF">MU1_34870</name>
</gene>
<comment type="caution">
    <text evidence="2">The sequence shown here is derived from an EMBL/GenBank/DDBJ whole genome shotgun (WGS) entry which is preliminary data.</text>
</comment>
<name>A0ABQ6GJC1_9BACL</name>
<keyword evidence="1" id="KW-1133">Transmembrane helix</keyword>
<accession>A0ABQ6GJC1</accession>